<keyword evidence="3" id="KW-1185">Reference proteome</keyword>
<dbReference type="NCBIfam" id="TIGR01444">
    <property type="entry name" value="fkbM_fam"/>
    <property type="match status" value="1"/>
</dbReference>
<gene>
    <name evidence="2" type="ORF">RKE40_27360</name>
</gene>
<feature type="domain" description="Methyltransferase FkbM" evidence="1">
    <location>
        <begin position="113"/>
        <end position="266"/>
    </location>
</feature>
<dbReference type="Proteomes" id="UP001254257">
    <property type="component" value="Unassembled WGS sequence"/>
</dbReference>
<name>A0ABU3SFR3_9HYPH</name>
<comment type="caution">
    <text evidence="2">The sequence shown here is derived from an EMBL/GenBank/DDBJ whole genome shotgun (WGS) entry which is preliminary data.</text>
</comment>
<dbReference type="RefSeq" id="WP_316021325.1">
    <property type="nucleotide sequence ID" value="NZ_JAWDID010000077.1"/>
</dbReference>
<reference evidence="2 3" key="1">
    <citation type="submission" date="2023-09" db="EMBL/GenBank/DDBJ databases">
        <title>Whole genome shotgun sequencing (WGS) of Bosea sp. ZW T0_25, isolated from stored onions (Allium cepa).</title>
        <authorList>
            <person name="Stoll D.A."/>
            <person name="Huch M."/>
        </authorList>
    </citation>
    <scope>NUCLEOTIDE SEQUENCE [LARGE SCALE GENOMIC DNA]</scope>
    <source>
        <strain evidence="2 3">ZW T0_25</strain>
    </source>
</reference>
<dbReference type="PANTHER" id="PTHR34203:SF15">
    <property type="entry name" value="SLL1173 PROTEIN"/>
    <property type="match status" value="1"/>
</dbReference>
<dbReference type="GO" id="GO:0008168">
    <property type="term" value="F:methyltransferase activity"/>
    <property type="evidence" value="ECO:0007669"/>
    <property type="project" value="UniProtKB-KW"/>
</dbReference>
<dbReference type="Pfam" id="PF05050">
    <property type="entry name" value="Methyltransf_21"/>
    <property type="match status" value="1"/>
</dbReference>
<dbReference type="SUPFAM" id="SSF53335">
    <property type="entry name" value="S-adenosyl-L-methionine-dependent methyltransferases"/>
    <property type="match status" value="1"/>
</dbReference>
<dbReference type="PANTHER" id="PTHR34203">
    <property type="entry name" value="METHYLTRANSFERASE, FKBM FAMILY PROTEIN"/>
    <property type="match status" value="1"/>
</dbReference>
<sequence>MAAPVEADIAIDRSTGRLTAGDWRQRALIGALDTYGALSRPLMQRGLYKACRLVGNAAWAGLTAKIALAPDAQVSFPASDPYWNRMLLRSYDHEPETARFLRLIAGVDYGFVDCGANIGYWSVFVASGAGGGKLALAIEASATTFALLSANIAPHANRVTAFHRAIFDRSGVEVRLNTEAHEARGIASQGEASGGESVTSIAIDDLLAQQGWTGRRLVVKLDVEGVEREALAGMERALRDDALVIYEDHGSDPDHALTRHILDERGLEVRLLLDERIVPISQAGELDAHKRDRTKGYNLLAMSRSSEWPKIL</sequence>
<dbReference type="InterPro" id="IPR006342">
    <property type="entry name" value="FkbM_mtfrase"/>
</dbReference>
<evidence type="ECO:0000259" key="1">
    <source>
        <dbReference type="Pfam" id="PF05050"/>
    </source>
</evidence>
<keyword evidence="2" id="KW-0489">Methyltransferase</keyword>
<proteinExistence type="predicted"/>
<keyword evidence="2" id="KW-0808">Transferase</keyword>
<organism evidence="2 3">
    <name type="scientific">Bosea rubneri</name>
    <dbReference type="NCBI Taxonomy" id="3075434"/>
    <lineage>
        <taxon>Bacteria</taxon>
        <taxon>Pseudomonadati</taxon>
        <taxon>Pseudomonadota</taxon>
        <taxon>Alphaproteobacteria</taxon>
        <taxon>Hyphomicrobiales</taxon>
        <taxon>Boseaceae</taxon>
        <taxon>Bosea</taxon>
    </lineage>
</organism>
<dbReference type="InterPro" id="IPR029063">
    <property type="entry name" value="SAM-dependent_MTases_sf"/>
</dbReference>
<evidence type="ECO:0000313" key="3">
    <source>
        <dbReference type="Proteomes" id="UP001254257"/>
    </source>
</evidence>
<dbReference type="EMBL" id="JAWDID010000077">
    <property type="protein sequence ID" value="MDU0343622.1"/>
    <property type="molecule type" value="Genomic_DNA"/>
</dbReference>
<dbReference type="Gene3D" id="3.40.50.150">
    <property type="entry name" value="Vaccinia Virus protein VP39"/>
    <property type="match status" value="1"/>
</dbReference>
<dbReference type="InterPro" id="IPR052514">
    <property type="entry name" value="SAM-dependent_MTase"/>
</dbReference>
<protein>
    <submittedName>
        <fullName evidence="2">FkbM family methyltransferase</fullName>
    </submittedName>
</protein>
<accession>A0ABU3SFR3</accession>
<dbReference type="GO" id="GO:0032259">
    <property type="term" value="P:methylation"/>
    <property type="evidence" value="ECO:0007669"/>
    <property type="project" value="UniProtKB-KW"/>
</dbReference>
<evidence type="ECO:0000313" key="2">
    <source>
        <dbReference type="EMBL" id="MDU0343622.1"/>
    </source>
</evidence>